<feature type="non-terminal residue" evidence="1">
    <location>
        <position position="234"/>
    </location>
</feature>
<comment type="caution">
    <text evidence="1">The sequence shown here is derived from an EMBL/GenBank/DDBJ whole genome shotgun (WGS) entry which is preliminary data.</text>
</comment>
<sequence>DQRPNDLVRTEAAVSPDADYSAAPAATPTFQFLAGDPGVDNYTTIGADSVTFARAGVATYVDADGVLQEASAGELRSEASGTLLEYSNENMVKQTLFAASWSVPVGGDVMTPSNATGPDGTMSALTMVADGTDAEHMVSQTVYKILSVGTYAVSIYAKAGNKDYLRIFLSTASSSAYFKLSDCSVGTTANIIDTFTETLANGWCRVGYSFSGSTGWHGLKFTSAAADNDPDFEG</sequence>
<dbReference type="AlphaFoldDB" id="X0YK53"/>
<reference evidence="1" key="1">
    <citation type="journal article" date="2014" name="Front. Microbiol.">
        <title>High frequency of phylogenetically diverse reductive dehalogenase-homologous genes in deep subseafloor sedimentary metagenomes.</title>
        <authorList>
            <person name="Kawai M."/>
            <person name="Futagami T."/>
            <person name="Toyoda A."/>
            <person name="Takaki Y."/>
            <person name="Nishi S."/>
            <person name="Hori S."/>
            <person name="Arai W."/>
            <person name="Tsubouchi T."/>
            <person name="Morono Y."/>
            <person name="Uchiyama I."/>
            <person name="Ito T."/>
            <person name="Fujiyama A."/>
            <person name="Inagaki F."/>
            <person name="Takami H."/>
        </authorList>
    </citation>
    <scope>NUCLEOTIDE SEQUENCE</scope>
    <source>
        <strain evidence="1">Expedition CK06-06</strain>
    </source>
</reference>
<organism evidence="1">
    <name type="scientific">marine sediment metagenome</name>
    <dbReference type="NCBI Taxonomy" id="412755"/>
    <lineage>
        <taxon>unclassified sequences</taxon>
        <taxon>metagenomes</taxon>
        <taxon>ecological metagenomes</taxon>
    </lineage>
</organism>
<protein>
    <submittedName>
        <fullName evidence="1">Uncharacterized protein</fullName>
    </submittedName>
</protein>
<accession>X0YK53</accession>
<name>X0YK53_9ZZZZ</name>
<feature type="non-terminal residue" evidence="1">
    <location>
        <position position="1"/>
    </location>
</feature>
<evidence type="ECO:0000313" key="1">
    <source>
        <dbReference type="EMBL" id="GAG48928.1"/>
    </source>
</evidence>
<gene>
    <name evidence="1" type="ORF">S01H1_77112</name>
</gene>
<proteinExistence type="predicted"/>
<dbReference type="EMBL" id="BARS01051811">
    <property type="protein sequence ID" value="GAG48928.1"/>
    <property type="molecule type" value="Genomic_DNA"/>
</dbReference>